<dbReference type="InterPro" id="IPR001179">
    <property type="entry name" value="PPIase_FKBP_dom"/>
</dbReference>
<protein>
    <recommendedName>
        <fullName evidence="10">peptidylprolyl isomerase</fullName>
        <ecNumber evidence="10">5.2.1.8</ecNumber>
    </recommendedName>
</protein>
<dbReference type="SUPFAM" id="SSF109998">
    <property type="entry name" value="Triger factor/SurA peptide-binding domain-like"/>
    <property type="match status" value="1"/>
</dbReference>
<keyword evidence="6" id="KW-0143">Chaperone</keyword>
<dbReference type="EC" id="5.2.1.8" evidence="10"/>
<comment type="catalytic activity">
    <reaction evidence="1 10">
        <text>[protein]-peptidylproline (omega=180) = [protein]-peptidylproline (omega=0)</text>
        <dbReference type="Rhea" id="RHEA:16237"/>
        <dbReference type="Rhea" id="RHEA-COMP:10747"/>
        <dbReference type="Rhea" id="RHEA-COMP:10748"/>
        <dbReference type="ChEBI" id="CHEBI:83833"/>
        <dbReference type="ChEBI" id="CHEBI:83834"/>
        <dbReference type="EC" id="5.2.1.8"/>
    </reaction>
</comment>
<evidence type="ECO:0000256" key="3">
    <source>
        <dbReference type="ARBA" id="ARBA00005464"/>
    </source>
</evidence>
<dbReference type="PROSITE" id="PS50059">
    <property type="entry name" value="FKBP_PPIASE"/>
    <property type="match status" value="1"/>
</dbReference>
<dbReference type="Pfam" id="PF00254">
    <property type="entry name" value="FKBP_C"/>
    <property type="match status" value="1"/>
</dbReference>
<evidence type="ECO:0000256" key="2">
    <source>
        <dbReference type="ARBA" id="ARBA00004496"/>
    </source>
</evidence>
<keyword evidence="8" id="KW-0131">Cell cycle</keyword>
<dbReference type="PROSITE" id="PS51257">
    <property type="entry name" value="PROKAR_LIPOPROTEIN"/>
    <property type="match status" value="1"/>
</dbReference>
<dbReference type="GO" id="GO:0005737">
    <property type="term" value="C:cytoplasm"/>
    <property type="evidence" value="ECO:0007669"/>
    <property type="project" value="UniProtKB-SubCell"/>
</dbReference>
<evidence type="ECO:0000259" key="12">
    <source>
        <dbReference type="PROSITE" id="PS50059"/>
    </source>
</evidence>
<dbReference type="GO" id="GO:0051301">
    <property type="term" value="P:cell division"/>
    <property type="evidence" value="ECO:0007669"/>
    <property type="project" value="UniProtKB-KW"/>
</dbReference>
<dbReference type="EMBL" id="DVKS01000072">
    <property type="protein sequence ID" value="HIT41361.1"/>
    <property type="molecule type" value="Genomic_DNA"/>
</dbReference>
<keyword evidence="11" id="KW-0732">Signal</keyword>
<reference evidence="13" key="2">
    <citation type="journal article" date="2021" name="PeerJ">
        <title>Extensive microbial diversity within the chicken gut microbiome revealed by metagenomics and culture.</title>
        <authorList>
            <person name="Gilroy R."/>
            <person name="Ravi A."/>
            <person name="Getino M."/>
            <person name="Pursley I."/>
            <person name="Horton D.L."/>
            <person name="Alikhan N.F."/>
            <person name="Baker D."/>
            <person name="Gharbi K."/>
            <person name="Hall N."/>
            <person name="Watson M."/>
            <person name="Adriaenssens E.M."/>
            <person name="Foster-Nyarko E."/>
            <person name="Jarju S."/>
            <person name="Secka A."/>
            <person name="Antonio M."/>
            <person name="Oren A."/>
            <person name="Chaudhuri R.R."/>
            <person name="La Ragione R."/>
            <person name="Hildebrand F."/>
            <person name="Pallen M.J."/>
        </authorList>
    </citation>
    <scope>NUCLEOTIDE SEQUENCE</scope>
    <source>
        <strain evidence="13">CHK123-3438</strain>
    </source>
</reference>
<dbReference type="InterPro" id="IPR005215">
    <property type="entry name" value="Trig_fac"/>
</dbReference>
<keyword evidence="4" id="KW-0132">Cell division</keyword>
<proteinExistence type="inferred from homology"/>
<dbReference type="GO" id="GO:0006457">
    <property type="term" value="P:protein folding"/>
    <property type="evidence" value="ECO:0007669"/>
    <property type="project" value="InterPro"/>
</dbReference>
<accession>A0A9D1GIE0</accession>
<feature type="signal peptide" evidence="11">
    <location>
        <begin position="1"/>
        <end position="19"/>
    </location>
</feature>
<comment type="caution">
    <text evidence="13">The sequence shown here is derived from an EMBL/GenBank/DDBJ whole genome shotgun (WGS) entry which is preliminary data.</text>
</comment>
<evidence type="ECO:0000256" key="7">
    <source>
        <dbReference type="ARBA" id="ARBA00023235"/>
    </source>
</evidence>
<dbReference type="GO" id="GO:0003755">
    <property type="term" value="F:peptidyl-prolyl cis-trans isomerase activity"/>
    <property type="evidence" value="ECO:0007669"/>
    <property type="project" value="UniProtKB-KW"/>
</dbReference>
<evidence type="ECO:0000256" key="11">
    <source>
        <dbReference type="SAM" id="SignalP"/>
    </source>
</evidence>
<evidence type="ECO:0000256" key="8">
    <source>
        <dbReference type="ARBA" id="ARBA00023306"/>
    </source>
</evidence>
<comment type="function">
    <text evidence="9">Involved in protein export. Acts as a chaperone by maintaining the newly synthesized protein in an open conformation. Functions as a peptidyl-prolyl cis-trans isomerase.</text>
</comment>
<evidence type="ECO:0000256" key="4">
    <source>
        <dbReference type="ARBA" id="ARBA00022618"/>
    </source>
</evidence>
<evidence type="ECO:0000313" key="14">
    <source>
        <dbReference type="Proteomes" id="UP000886860"/>
    </source>
</evidence>
<dbReference type="Proteomes" id="UP000886860">
    <property type="component" value="Unassembled WGS sequence"/>
</dbReference>
<dbReference type="NCBIfam" id="TIGR00115">
    <property type="entry name" value="tig"/>
    <property type="match status" value="1"/>
</dbReference>
<reference evidence="13" key="1">
    <citation type="submission" date="2020-10" db="EMBL/GenBank/DDBJ databases">
        <authorList>
            <person name="Gilroy R."/>
        </authorList>
    </citation>
    <scope>NUCLEOTIDE SEQUENCE</scope>
    <source>
        <strain evidence="13">CHK123-3438</strain>
    </source>
</reference>
<keyword evidence="5 10" id="KW-0697">Rotamase</keyword>
<dbReference type="SUPFAM" id="SSF54534">
    <property type="entry name" value="FKBP-like"/>
    <property type="match status" value="1"/>
</dbReference>
<feature type="chain" id="PRO_5039435969" description="peptidylprolyl isomerase" evidence="11">
    <location>
        <begin position="20"/>
        <end position="367"/>
    </location>
</feature>
<evidence type="ECO:0000256" key="9">
    <source>
        <dbReference type="ARBA" id="ARBA00024849"/>
    </source>
</evidence>
<sequence length="367" mass="39812">MRKKLAALCFCAAAAAVLATGCKNSDSQETEAQETAEQSQSVTQADIPQGTVTLGNYMGLEITEPSTEVTDEDVETQINYTLSINPNMIEVTDRPAQDGDVVNIDYVGLKDGEAFDGGSAEGYDLTLGSGTFIDGFEDGLIGANTGDEVSLNLTFPEDYGNADLAGQDVVFEVTVNSIQEEQEAVLDDAFVQKVSDTSTTVDEYRQEVRQSLEEMAVQSAQIEMQNQAIELAIENSTFDGLDEQVNAEFDSQLEQMNTALEQSGIALSDYAAMYGMDEDGFKDYMRSSIESSAQVTLVCQAIAEAENLQVEDSDRMEVAKLYDLESPDELVTAYGQEAVDEAARNMKVMNFLVDNAVKTPEETEAAE</sequence>
<feature type="domain" description="PPIase FKBP-type" evidence="12">
    <location>
        <begin position="99"/>
        <end position="179"/>
    </location>
</feature>
<evidence type="ECO:0000313" key="13">
    <source>
        <dbReference type="EMBL" id="HIT41361.1"/>
    </source>
</evidence>
<name>A0A9D1GIE0_9FIRM</name>
<dbReference type="Gene3D" id="3.10.50.40">
    <property type="match status" value="1"/>
</dbReference>
<evidence type="ECO:0000256" key="6">
    <source>
        <dbReference type="ARBA" id="ARBA00023186"/>
    </source>
</evidence>
<dbReference type="AlphaFoldDB" id="A0A9D1GIE0"/>
<dbReference type="GO" id="GO:0015031">
    <property type="term" value="P:protein transport"/>
    <property type="evidence" value="ECO:0007669"/>
    <property type="project" value="InterPro"/>
</dbReference>
<comment type="similarity">
    <text evidence="3">Belongs to the FKBP-type PPIase family. Tig subfamily.</text>
</comment>
<organism evidence="13 14">
    <name type="scientific">Candidatus Caccovicinus merdipullorum</name>
    <dbReference type="NCBI Taxonomy" id="2840724"/>
    <lineage>
        <taxon>Bacteria</taxon>
        <taxon>Bacillati</taxon>
        <taxon>Bacillota</taxon>
        <taxon>Clostridia</taxon>
        <taxon>Eubacteriales</taxon>
        <taxon>Candidatus Caccovicinus</taxon>
    </lineage>
</organism>
<dbReference type="InterPro" id="IPR027304">
    <property type="entry name" value="Trigger_fact/SurA_dom_sf"/>
</dbReference>
<dbReference type="InterPro" id="IPR046357">
    <property type="entry name" value="PPIase_dom_sf"/>
</dbReference>
<gene>
    <name evidence="13" type="primary">tig</name>
    <name evidence="13" type="ORF">IAB60_04525</name>
</gene>
<dbReference type="InterPro" id="IPR008880">
    <property type="entry name" value="Trigger_fac_C"/>
</dbReference>
<comment type="subcellular location">
    <subcellularLocation>
        <location evidence="2">Cytoplasm</location>
    </subcellularLocation>
</comment>
<dbReference type="Pfam" id="PF05698">
    <property type="entry name" value="Trigger_C"/>
    <property type="match status" value="1"/>
</dbReference>
<evidence type="ECO:0000256" key="10">
    <source>
        <dbReference type="PROSITE-ProRule" id="PRU00277"/>
    </source>
</evidence>
<dbReference type="InterPro" id="IPR037041">
    <property type="entry name" value="Trigger_fac_C_sf"/>
</dbReference>
<evidence type="ECO:0000256" key="5">
    <source>
        <dbReference type="ARBA" id="ARBA00023110"/>
    </source>
</evidence>
<evidence type="ECO:0000256" key="1">
    <source>
        <dbReference type="ARBA" id="ARBA00000971"/>
    </source>
</evidence>
<dbReference type="Gene3D" id="1.10.3120.10">
    <property type="entry name" value="Trigger factor, C-terminal domain"/>
    <property type="match status" value="1"/>
</dbReference>
<keyword evidence="7 10" id="KW-0413">Isomerase</keyword>
<dbReference type="FunFam" id="3.10.50.40:FF:000001">
    <property type="entry name" value="Trigger factor"/>
    <property type="match status" value="1"/>
</dbReference>